<reference evidence="2" key="2">
    <citation type="submission" date="2020-05" db="UniProtKB">
        <authorList>
            <consortium name="EnsemblMetazoa"/>
        </authorList>
    </citation>
    <scope>IDENTIFICATION</scope>
    <source>
        <strain evidence="2">IAEA</strain>
    </source>
</reference>
<evidence type="ECO:0000313" key="3">
    <source>
        <dbReference type="Proteomes" id="UP000092445"/>
    </source>
</evidence>
<feature type="region of interest" description="Disordered" evidence="1">
    <location>
        <begin position="1"/>
        <end position="30"/>
    </location>
</feature>
<proteinExistence type="predicted"/>
<name>A0A1A9Z1Z5_GLOPL</name>
<dbReference type="VEuPathDB" id="VectorBase:GPAI001252"/>
<dbReference type="Proteomes" id="UP000092445">
    <property type="component" value="Unassembled WGS sequence"/>
</dbReference>
<organism evidence="2 3">
    <name type="scientific">Glossina pallidipes</name>
    <name type="common">Tsetse fly</name>
    <dbReference type="NCBI Taxonomy" id="7398"/>
    <lineage>
        <taxon>Eukaryota</taxon>
        <taxon>Metazoa</taxon>
        <taxon>Ecdysozoa</taxon>
        <taxon>Arthropoda</taxon>
        <taxon>Hexapoda</taxon>
        <taxon>Insecta</taxon>
        <taxon>Pterygota</taxon>
        <taxon>Neoptera</taxon>
        <taxon>Endopterygota</taxon>
        <taxon>Diptera</taxon>
        <taxon>Brachycera</taxon>
        <taxon>Muscomorpha</taxon>
        <taxon>Hippoboscoidea</taxon>
        <taxon>Glossinidae</taxon>
        <taxon>Glossina</taxon>
    </lineage>
</organism>
<evidence type="ECO:0000256" key="1">
    <source>
        <dbReference type="SAM" id="MobiDB-lite"/>
    </source>
</evidence>
<dbReference type="EnsemblMetazoa" id="GPAI001252-RA">
    <property type="protein sequence ID" value="GPAI001252-PA"/>
    <property type="gene ID" value="GPAI001252"/>
</dbReference>
<protein>
    <submittedName>
        <fullName evidence="2">Uncharacterized protein</fullName>
    </submittedName>
</protein>
<evidence type="ECO:0000313" key="2">
    <source>
        <dbReference type="EnsemblMetazoa" id="GPAI001252-PA"/>
    </source>
</evidence>
<dbReference type="AlphaFoldDB" id="A0A1A9Z1Z5"/>
<reference evidence="3" key="1">
    <citation type="submission" date="2014-03" db="EMBL/GenBank/DDBJ databases">
        <authorList>
            <person name="Aksoy S."/>
            <person name="Warren W."/>
            <person name="Wilson R.K."/>
        </authorList>
    </citation>
    <scope>NUCLEOTIDE SEQUENCE [LARGE SCALE GENOMIC DNA]</scope>
    <source>
        <strain evidence="3">IAEA</strain>
    </source>
</reference>
<keyword evidence="3" id="KW-1185">Reference proteome</keyword>
<sequence length="81" mass="9318">MATSERVREQWRDWETPEKKATMTEKEKPNPGDKLGLVVCQFPTMVGCCVYGYSPELRQQIAERNELQSSVSRSFSVISDF</sequence>
<accession>A0A1A9Z1Z5</accession>